<protein>
    <submittedName>
        <fullName evidence="1">Uncharacterized protein</fullName>
    </submittedName>
</protein>
<dbReference type="EMBL" id="JYDQ01000330">
    <property type="protein sequence ID" value="KRY08488.1"/>
    <property type="molecule type" value="Genomic_DNA"/>
</dbReference>
<sequence length="111" mass="12099">MASQPETHYCKSVHADPLSLVSPEISTCVSVLFADLDLCLHLLNVRQQPYSLSGGQPPTGRSTKFLRSSLSRRIQQGTFVLRLIPCRPHRVGDTRSASAAGTLVPVQTSRV</sequence>
<evidence type="ECO:0000313" key="1">
    <source>
        <dbReference type="EMBL" id="KRY08488.1"/>
    </source>
</evidence>
<dbReference type="AlphaFoldDB" id="A0A0V0Z7Z5"/>
<reference evidence="1 2" key="1">
    <citation type="submission" date="2015-01" db="EMBL/GenBank/DDBJ databases">
        <title>Evolution of Trichinella species and genotypes.</title>
        <authorList>
            <person name="Korhonen P.K."/>
            <person name="Edoardo P."/>
            <person name="Giuseppe L.R."/>
            <person name="Gasser R.B."/>
        </authorList>
    </citation>
    <scope>NUCLEOTIDE SEQUENCE [LARGE SCALE GENOMIC DNA]</scope>
    <source>
        <strain evidence="1">ISS2496</strain>
    </source>
</reference>
<gene>
    <name evidence="1" type="ORF">T12_12177</name>
</gene>
<organism evidence="1 2">
    <name type="scientific">Trichinella patagoniensis</name>
    <dbReference type="NCBI Taxonomy" id="990121"/>
    <lineage>
        <taxon>Eukaryota</taxon>
        <taxon>Metazoa</taxon>
        <taxon>Ecdysozoa</taxon>
        <taxon>Nematoda</taxon>
        <taxon>Enoplea</taxon>
        <taxon>Dorylaimia</taxon>
        <taxon>Trichinellida</taxon>
        <taxon>Trichinellidae</taxon>
        <taxon>Trichinella</taxon>
    </lineage>
</organism>
<accession>A0A0V0Z7Z5</accession>
<comment type="caution">
    <text evidence="1">The sequence shown here is derived from an EMBL/GenBank/DDBJ whole genome shotgun (WGS) entry which is preliminary data.</text>
</comment>
<name>A0A0V0Z7Z5_9BILA</name>
<dbReference type="Proteomes" id="UP000054783">
    <property type="component" value="Unassembled WGS sequence"/>
</dbReference>
<keyword evidence="2" id="KW-1185">Reference proteome</keyword>
<evidence type="ECO:0000313" key="2">
    <source>
        <dbReference type="Proteomes" id="UP000054783"/>
    </source>
</evidence>
<proteinExistence type="predicted"/>